<feature type="binding site" evidence="19">
    <location>
        <position position="300"/>
    </location>
    <ligand>
        <name>phosphoenolpyruvate</name>
        <dbReference type="ChEBI" id="CHEBI:58702"/>
    </ligand>
</feature>
<evidence type="ECO:0000256" key="6">
    <source>
        <dbReference type="ARBA" id="ARBA00012232"/>
    </source>
</evidence>
<feature type="binding site" evidence="19">
    <location>
        <position position="470"/>
    </location>
    <ligand>
        <name>phosphoenolpyruvate</name>
        <dbReference type="ChEBI" id="CHEBI:58702"/>
    </ligand>
</feature>
<evidence type="ECO:0000256" key="15">
    <source>
        <dbReference type="ARBA" id="ARBA00022842"/>
    </source>
</evidence>
<dbReference type="InterPro" id="IPR036637">
    <property type="entry name" value="Phosphohistidine_dom_sf"/>
</dbReference>
<dbReference type="GeneID" id="78454032"/>
<dbReference type="InterPro" id="IPR015813">
    <property type="entry name" value="Pyrv/PenolPyrv_kinase-like_dom"/>
</dbReference>
<evidence type="ECO:0000256" key="3">
    <source>
        <dbReference type="ARBA" id="ARBA00002728"/>
    </source>
</evidence>
<dbReference type="PIRSF" id="PIRSF000732">
    <property type="entry name" value="PTS_enzyme_I"/>
    <property type="match status" value="1"/>
</dbReference>
<evidence type="ECO:0000256" key="19">
    <source>
        <dbReference type="PIRSR" id="PIRSR000732-2"/>
    </source>
</evidence>
<evidence type="ECO:0000259" key="25">
    <source>
        <dbReference type="Pfam" id="PF05524"/>
    </source>
</evidence>
<protein>
    <recommendedName>
        <fullName evidence="7 17">Phosphoenolpyruvate-protein phosphotransferase</fullName>
        <ecNumber evidence="6 17">2.7.3.9</ecNumber>
    </recommendedName>
    <alternativeName>
        <fullName evidence="16 17">Phosphotransferase system, enzyme I</fullName>
    </alternativeName>
</protein>
<comment type="cofactor">
    <cofactor evidence="2 17 20">
        <name>Mg(2+)</name>
        <dbReference type="ChEBI" id="CHEBI:18420"/>
    </cofactor>
</comment>
<dbReference type="InterPro" id="IPR040442">
    <property type="entry name" value="Pyrv_kinase-like_dom_sf"/>
</dbReference>
<evidence type="ECO:0000256" key="12">
    <source>
        <dbReference type="ARBA" id="ARBA00022683"/>
    </source>
</evidence>
<keyword evidence="8 17" id="KW-0813">Transport</keyword>
<dbReference type="InterPro" id="IPR000121">
    <property type="entry name" value="PEP_util_C"/>
</dbReference>
<evidence type="ECO:0000256" key="9">
    <source>
        <dbReference type="ARBA" id="ARBA00022490"/>
    </source>
</evidence>
<evidence type="ECO:0000256" key="21">
    <source>
        <dbReference type="SAM" id="Coils"/>
    </source>
</evidence>
<evidence type="ECO:0000256" key="8">
    <source>
        <dbReference type="ARBA" id="ARBA00022448"/>
    </source>
</evidence>
<feature type="domain" description="PEP-utilising enzyme C-terminal" evidence="24">
    <location>
        <begin position="256"/>
        <end position="546"/>
    </location>
</feature>
<dbReference type="InterPro" id="IPR008279">
    <property type="entry name" value="PEP-util_enz_mobile_dom"/>
</dbReference>
<dbReference type="PROSITE" id="PS00742">
    <property type="entry name" value="PEP_ENZYMES_2"/>
    <property type="match status" value="1"/>
</dbReference>
<evidence type="ECO:0000256" key="16">
    <source>
        <dbReference type="ARBA" id="ARBA00033235"/>
    </source>
</evidence>
<feature type="domain" description="Phosphotransferase system enzyme I N-terminal" evidence="25">
    <location>
        <begin position="5"/>
        <end position="128"/>
    </location>
</feature>
<feature type="active site" description="Tele-phosphohistidine intermediate" evidence="18">
    <location>
        <position position="192"/>
    </location>
</feature>
<gene>
    <name evidence="26" type="primary">ptsI_2</name>
    <name evidence="26" type="ORF">NCTC12112_02759</name>
</gene>
<dbReference type="GO" id="GO:0009401">
    <property type="term" value="P:phosphoenolpyruvate-dependent sugar phosphotransferase system"/>
    <property type="evidence" value="ECO:0007669"/>
    <property type="project" value="UniProtKB-KW"/>
</dbReference>
<dbReference type="Pfam" id="PF00391">
    <property type="entry name" value="PEP-utilizers"/>
    <property type="match status" value="1"/>
</dbReference>
<evidence type="ECO:0000256" key="11">
    <source>
        <dbReference type="ARBA" id="ARBA00022679"/>
    </source>
</evidence>
<dbReference type="SUPFAM" id="SSF52009">
    <property type="entry name" value="Phosphohistidine domain"/>
    <property type="match status" value="1"/>
</dbReference>
<comment type="function">
    <text evidence="3 17">General (non sugar-specific) component of the phosphoenolpyruvate-dependent sugar phosphotransferase system (sugar PTS). This major carbohydrate active-transport system catalyzes the phosphorylation of incoming sugar substrates concomitantly with their translocation across the cell membrane. Enzyme I transfers the phosphoryl group from phosphoenolpyruvate (PEP) to the phosphoryl carrier protein (HPr).</text>
</comment>
<dbReference type="InterPro" id="IPR006318">
    <property type="entry name" value="PTS_EI-like"/>
</dbReference>
<dbReference type="InterPro" id="IPR024692">
    <property type="entry name" value="PTS_EI"/>
</dbReference>
<dbReference type="InterPro" id="IPR023151">
    <property type="entry name" value="PEP_util_CS"/>
</dbReference>
<keyword evidence="13 17" id="KW-0479">Metal-binding</keyword>
<dbReference type="GO" id="GO:0008965">
    <property type="term" value="F:phosphoenolpyruvate-protein phosphotransferase activity"/>
    <property type="evidence" value="ECO:0007669"/>
    <property type="project" value="UniProtKB-EC"/>
</dbReference>
<keyword evidence="22" id="KW-0812">Transmembrane</keyword>
<comment type="similarity">
    <text evidence="5 17">Belongs to the PEP-utilizing enzyme family.</text>
</comment>
<sequence length="574" mass="65290">MEILKGTFAFEGIVVGRIFLDKKELSNKGITALLDEREIDGEIERFRDSLELSKESLERLKTSLAGKIGEKDLEIITAHLMILDDPVYISDIEKYIQKNRTKAEDSVKIVTDKYISLFNKLENPIYRQKVLDIKDVEKRIIKNLNSKKNEWADLNGKILITEEILPTELLNMCQENIKLKGIVMEYGGETSHLAILAKALEIPTLMGIKNIFSYDWKKDVILDTTEQNSCVIIEPDEKTLEEYKDKIEKFNCKREEIEKSAFLPAVTLDGVNVSLNMNISGKTTKEEIDAVTPDGIGLLRTELLYMKNNSFPDEEEQIASYNDIIKNFDEKDPIIIRTLDIGADKQLPYFQMKNETNSFLGLRGIRFSLSEKNIFKTQLRAILRTAYGRNVKIMYPMITNINEIREANELLKEVKEELRQEDKKFKDDIEVGIMIEVPSAVMMADAFAQEVDFFSIGTNDLTQYILAADRLSETVSDMYDSYNPAVLRAIYIVKQAADKYGKSVSICGEMAGEQKAIVAFLSMGITNLSMVGGSILAARALVRSLDYTSLKNVKEQILQCSDSNKIKEILKKYI</sequence>
<dbReference type="NCBIfam" id="TIGR01417">
    <property type="entry name" value="PTS_I_fam"/>
    <property type="match status" value="1"/>
</dbReference>
<keyword evidence="21" id="KW-0175">Coiled coil</keyword>
<keyword evidence="10 17" id="KW-0762">Sugar transport</keyword>
<dbReference type="KEGG" id="ful:C4N20_04370"/>
<comment type="subcellular location">
    <subcellularLocation>
        <location evidence="4 17">Cytoplasm</location>
    </subcellularLocation>
</comment>
<dbReference type="GO" id="GO:0016301">
    <property type="term" value="F:kinase activity"/>
    <property type="evidence" value="ECO:0007669"/>
    <property type="project" value="UniProtKB-KW"/>
</dbReference>
<evidence type="ECO:0000256" key="17">
    <source>
        <dbReference type="PIRNR" id="PIRNR000732"/>
    </source>
</evidence>
<dbReference type="InterPro" id="IPR050499">
    <property type="entry name" value="PEP-utilizing_PTS_enzyme"/>
</dbReference>
<keyword evidence="9 17" id="KW-0963">Cytoplasm</keyword>
<dbReference type="GO" id="GO:0005737">
    <property type="term" value="C:cytoplasm"/>
    <property type="evidence" value="ECO:0007669"/>
    <property type="project" value="UniProtKB-SubCell"/>
</dbReference>
<evidence type="ECO:0000256" key="5">
    <source>
        <dbReference type="ARBA" id="ARBA00007837"/>
    </source>
</evidence>
<evidence type="ECO:0000259" key="24">
    <source>
        <dbReference type="Pfam" id="PF02896"/>
    </source>
</evidence>
<evidence type="ECO:0000256" key="14">
    <source>
        <dbReference type="ARBA" id="ARBA00022777"/>
    </source>
</evidence>
<evidence type="ECO:0000256" key="10">
    <source>
        <dbReference type="ARBA" id="ARBA00022597"/>
    </source>
</evidence>
<dbReference type="EMBL" id="LS483487">
    <property type="protein sequence ID" value="SQJ12631.1"/>
    <property type="molecule type" value="Genomic_DNA"/>
</dbReference>
<evidence type="ECO:0000256" key="20">
    <source>
        <dbReference type="PIRSR" id="PIRSR000732-3"/>
    </source>
</evidence>
<feature type="binding site" evidence="20">
    <location>
        <position position="460"/>
    </location>
    <ligand>
        <name>Mg(2+)</name>
        <dbReference type="ChEBI" id="CHEBI:18420"/>
    </ligand>
</feature>
<keyword evidence="15 17" id="KW-0460">Magnesium</keyword>
<evidence type="ECO:0000256" key="22">
    <source>
        <dbReference type="SAM" id="Phobius"/>
    </source>
</evidence>
<dbReference type="Pfam" id="PF05524">
    <property type="entry name" value="PEP-utilisers_N"/>
    <property type="match status" value="1"/>
</dbReference>
<accession>A0AAX1TQC2</accession>
<evidence type="ECO:0000256" key="18">
    <source>
        <dbReference type="PIRSR" id="PIRSR000732-1"/>
    </source>
</evidence>
<dbReference type="RefSeq" id="WP_005980497.1">
    <property type="nucleotide sequence ID" value="NZ_BAABXY010000001.1"/>
</dbReference>
<feature type="binding site" evidence="19">
    <location>
        <position position="337"/>
    </location>
    <ligand>
        <name>phosphoenolpyruvate</name>
        <dbReference type="ChEBI" id="CHEBI:58702"/>
    </ligand>
</feature>
<feature type="coiled-coil region" evidence="21">
    <location>
        <begin position="397"/>
        <end position="428"/>
    </location>
</feature>
<keyword evidence="14 17" id="KW-0418">Kinase</keyword>
<reference evidence="26 27" key="1">
    <citation type="submission" date="2018-06" db="EMBL/GenBank/DDBJ databases">
        <authorList>
            <consortium name="Pathogen Informatics"/>
            <person name="Doyle S."/>
        </authorList>
    </citation>
    <scope>NUCLEOTIDE SEQUENCE [LARGE SCALE GENOMIC DNA]</scope>
    <source>
        <strain evidence="26 27">NCTC12112</strain>
    </source>
</reference>
<keyword evidence="22" id="KW-0472">Membrane</keyword>
<feature type="transmembrane region" description="Helical" evidence="22">
    <location>
        <begin position="517"/>
        <end position="542"/>
    </location>
</feature>
<feature type="binding site" evidence="20">
    <location>
        <position position="436"/>
    </location>
    <ligand>
        <name>Mg(2+)</name>
        <dbReference type="ChEBI" id="CHEBI:18420"/>
    </ligand>
</feature>
<feature type="binding site" evidence="19">
    <location>
        <begin position="459"/>
        <end position="460"/>
    </location>
    <ligand>
        <name>phosphoenolpyruvate</name>
        <dbReference type="ChEBI" id="CHEBI:58702"/>
    </ligand>
</feature>
<evidence type="ECO:0000313" key="26">
    <source>
        <dbReference type="EMBL" id="SQJ12631.1"/>
    </source>
</evidence>
<organism evidence="26 27">
    <name type="scientific">Fusobacterium ulcerans</name>
    <dbReference type="NCBI Taxonomy" id="861"/>
    <lineage>
        <taxon>Bacteria</taxon>
        <taxon>Fusobacteriati</taxon>
        <taxon>Fusobacteriota</taxon>
        <taxon>Fusobacteriia</taxon>
        <taxon>Fusobacteriales</taxon>
        <taxon>Fusobacteriaceae</taxon>
        <taxon>Fusobacterium</taxon>
    </lineage>
</organism>
<evidence type="ECO:0000256" key="4">
    <source>
        <dbReference type="ARBA" id="ARBA00004496"/>
    </source>
</evidence>
<dbReference type="GO" id="GO:0046872">
    <property type="term" value="F:metal ion binding"/>
    <property type="evidence" value="ECO:0007669"/>
    <property type="project" value="UniProtKB-KW"/>
</dbReference>
<evidence type="ECO:0000259" key="23">
    <source>
        <dbReference type="Pfam" id="PF00391"/>
    </source>
</evidence>
<dbReference type="InterPro" id="IPR008731">
    <property type="entry name" value="PTS_EIN"/>
</dbReference>
<dbReference type="Gene3D" id="3.50.30.10">
    <property type="entry name" value="Phosphohistidine domain"/>
    <property type="match status" value="1"/>
</dbReference>
<name>A0AAX1TQC2_9FUSO</name>
<dbReference type="Gene3D" id="3.20.20.60">
    <property type="entry name" value="Phosphoenolpyruvate-binding domains"/>
    <property type="match status" value="1"/>
</dbReference>
<dbReference type="SUPFAM" id="SSF47831">
    <property type="entry name" value="Enzyme I of the PEP:sugar phosphotransferase system HPr-binding (sub)domain"/>
    <property type="match status" value="1"/>
</dbReference>
<dbReference type="Gene3D" id="1.10.274.10">
    <property type="entry name" value="PtsI, HPr-binding domain"/>
    <property type="match status" value="1"/>
</dbReference>
<dbReference type="Pfam" id="PF02896">
    <property type="entry name" value="PEP-utilizers_C"/>
    <property type="match status" value="1"/>
</dbReference>
<keyword evidence="12 17" id="KW-0598">Phosphotransferase system</keyword>
<dbReference type="SUPFAM" id="SSF51621">
    <property type="entry name" value="Phosphoenolpyruvate/pyruvate domain"/>
    <property type="match status" value="1"/>
</dbReference>
<keyword evidence="11 17" id="KW-0808">Transferase</keyword>
<evidence type="ECO:0000313" key="27">
    <source>
        <dbReference type="Proteomes" id="UP000249008"/>
    </source>
</evidence>
<feature type="domain" description="PEP-utilising enzyme mobile" evidence="23">
    <location>
        <begin position="156"/>
        <end position="225"/>
    </location>
</feature>
<evidence type="ECO:0000256" key="13">
    <source>
        <dbReference type="ARBA" id="ARBA00022723"/>
    </source>
</evidence>
<evidence type="ECO:0000256" key="1">
    <source>
        <dbReference type="ARBA" id="ARBA00000683"/>
    </source>
</evidence>
<feature type="active site" description="Proton donor" evidence="18">
    <location>
        <position position="507"/>
    </location>
</feature>
<evidence type="ECO:0000256" key="7">
    <source>
        <dbReference type="ARBA" id="ARBA00016544"/>
    </source>
</evidence>
<dbReference type="PANTHER" id="PTHR46244:SF3">
    <property type="entry name" value="PHOSPHOENOLPYRUVATE-PROTEIN PHOSPHOTRANSFERASE"/>
    <property type="match status" value="1"/>
</dbReference>
<dbReference type="PRINTS" id="PR01736">
    <property type="entry name" value="PHPHTRNFRASE"/>
</dbReference>
<dbReference type="PANTHER" id="PTHR46244">
    <property type="entry name" value="PHOSPHOENOLPYRUVATE-PROTEIN PHOSPHOTRANSFERASE"/>
    <property type="match status" value="1"/>
</dbReference>
<evidence type="ECO:0000256" key="2">
    <source>
        <dbReference type="ARBA" id="ARBA00001946"/>
    </source>
</evidence>
<keyword evidence="22" id="KW-1133">Transmembrane helix</keyword>
<dbReference type="EC" id="2.7.3.9" evidence="6 17"/>
<proteinExistence type="inferred from homology"/>
<dbReference type="InterPro" id="IPR036618">
    <property type="entry name" value="PtsI_HPr-bd_sf"/>
</dbReference>
<comment type="catalytic activity">
    <reaction evidence="1 17">
        <text>L-histidyl-[protein] + phosphoenolpyruvate = N(pros)-phospho-L-histidyl-[protein] + pyruvate</text>
        <dbReference type="Rhea" id="RHEA:23880"/>
        <dbReference type="Rhea" id="RHEA-COMP:9745"/>
        <dbReference type="Rhea" id="RHEA-COMP:9746"/>
        <dbReference type="ChEBI" id="CHEBI:15361"/>
        <dbReference type="ChEBI" id="CHEBI:29979"/>
        <dbReference type="ChEBI" id="CHEBI:58702"/>
        <dbReference type="ChEBI" id="CHEBI:64837"/>
        <dbReference type="EC" id="2.7.3.9"/>
    </reaction>
</comment>
<dbReference type="AlphaFoldDB" id="A0AAX1TQC2"/>
<dbReference type="Proteomes" id="UP000249008">
    <property type="component" value="Chromosome 1"/>
</dbReference>